<dbReference type="InterPro" id="IPR002048">
    <property type="entry name" value="EF_hand_dom"/>
</dbReference>
<sequence>MPSRMNGEEVAPSDLLSSSRRGSFSIPRRLSVTQRRPSVGLAGAPRLSTGPPLAPPVTGPEQNVGAREKTVSFAFNEGGEDREDDESEDVVNDIQENVLQHKPVTSKIYERRKSIMPTTSTRKRVDLSPAQKQEIREVFNLFDTDGSGTIDVKELKILMRALGFHPAPGEVERLVALFDVDGSPTLNLEEFLQLMAIKLAEKDSRENILEAFRIFDTDARGRVGLRELKRVAKDLGEDLTDEELQMMLAECDNDGDGEIGPDDWIRVMAKSVSTALAAHLGHHVH</sequence>
<feature type="region of interest" description="Disordered" evidence="3">
    <location>
        <begin position="1"/>
        <end position="67"/>
    </location>
</feature>
<evidence type="ECO:0000256" key="3">
    <source>
        <dbReference type="SAM" id="MobiDB-lite"/>
    </source>
</evidence>
<dbReference type="Proteomes" id="UP000053201">
    <property type="component" value="Unassembled WGS sequence"/>
</dbReference>
<gene>
    <name evidence="5" type="ORF">SPPG_04567</name>
</gene>
<evidence type="ECO:0000256" key="1">
    <source>
        <dbReference type="ARBA" id="ARBA00022737"/>
    </source>
</evidence>
<dbReference type="PROSITE" id="PS00018">
    <property type="entry name" value="EF_HAND_1"/>
    <property type="match status" value="2"/>
</dbReference>
<dbReference type="Gene3D" id="1.10.238.10">
    <property type="entry name" value="EF-hand"/>
    <property type="match status" value="2"/>
</dbReference>
<feature type="domain" description="EF-hand" evidence="4">
    <location>
        <begin position="130"/>
        <end position="165"/>
    </location>
</feature>
<accession>A0A0L0HHF5</accession>
<dbReference type="GeneID" id="27688009"/>
<dbReference type="FunFam" id="1.10.238.10:FF:000001">
    <property type="entry name" value="Calmodulin 1"/>
    <property type="match status" value="1"/>
</dbReference>
<reference evidence="5 6" key="1">
    <citation type="submission" date="2009-08" db="EMBL/GenBank/DDBJ databases">
        <title>The Genome Sequence of Spizellomyces punctatus strain DAOM BR117.</title>
        <authorList>
            <consortium name="The Broad Institute Genome Sequencing Platform"/>
            <person name="Russ C."/>
            <person name="Cuomo C."/>
            <person name="Shea T."/>
            <person name="Young S.K."/>
            <person name="Zeng Q."/>
            <person name="Koehrsen M."/>
            <person name="Haas B."/>
            <person name="Borodovsky M."/>
            <person name="Guigo R."/>
            <person name="Alvarado L."/>
            <person name="Berlin A."/>
            <person name="Bochicchio J."/>
            <person name="Borenstein D."/>
            <person name="Chapman S."/>
            <person name="Chen Z."/>
            <person name="Engels R."/>
            <person name="Freedman E."/>
            <person name="Gellesch M."/>
            <person name="Goldberg J."/>
            <person name="Griggs A."/>
            <person name="Gujja S."/>
            <person name="Heiman D."/>
            <person name="Hepburn T."/>
            <person name="Howarth C."/>
            <person name="Jen D."/>
            <person name="Larson L."/>
            <person name="Lewis B."/>
            <person name="Mehta T."/>
            <person name="Park D."/>
            <person name="Pearson M."/>
            <person name="Roberts A."/>
            <person name="Saif S."/>
            <person name="Shenoy N."/>
            <person name="Sisk P."/>
            <person name="Stolte C."/>
            <person name="Sykes S."/>
            <person name="Thomson T."/>
            <person name="Walk T."/>
            <person name="White J."/>
            <person name="Yandava C."/>
            <person name="Burger G."/>
            <person name="Gray M.W."/>
            <person name="Holland P.W.H."/>
            <person name="King N."/>
            <person name="Lang F.B.F."/>
            <person name="Roger A.J."/>
            <person name="Ruiz-Trillo I."/>
            <person name="Lander E."/>
            <person name="Nusbaum C."/>
        </authorList>
    </citation>
    <scope>NUCLEOTIDE SEQUENCE [LARGE SCALE GENOMIC DNA]</scope>
    <source>
        <strain evidence="5 6">DAOM BR117</strain>
    </source>
</reference>
<dbReference type="PANTHER" id="PTHR23048">
    <property type="entry name" value="MYOSIN LIGHT CHAIN 1, 3"/>
    <property type="match status" value="1"/>
</dbReference>
<organism evidence="5 6">
    <name type="scientific">Spizellomyces punctatus (strain DAOM BR117)</name>
    <dbReference type="NCBI Taxonomy" id="645134"/>
    <lineage>
        <taxon>Eukaryota</taxon>
        <taxon>Fungi</taxon>
        <taxon>Fungi incertae sedis</taxon>
        <taxon>Chytridiomycota</taxon>
        <taxon>Chytridiomycota incertae sedis</taxon>
        <taxon>Chytridiomycetes</taxon>
        <taxon>Spizellomycetales</taxon>
        <taxon>Spizellomycetaceae</taxon>
        <taxon>Spizellomyces</taxon>
    </lineage>
</organism>
<dbReference type="EMBL" id="KQ257456">
    <property type="protein sequence ID" value="KND00234.1"/>
    <property type="molecule type" value="Genomic_DNA"/>
</dbReference>
<dbReference type="STRING" id="645134.A0A0L0HHF5"/>
<dbReference type="GO" id="GO:0005509">
    <property type="term" value="F:calcium ion binding"/>
    <property type="evidence" value="ECO:0007669"/>
    <property type="project" value="InterPro"/>
</dbReference>
<dbReference type="InterPro" id="IPR050230">
    <property type="entry name" value="CALM/Myosin/TropC-like"/>
</dbReference>
<feature type="domain" description="EF-hand" evidence="4">
    <location>
        <begin position="239"/>
        <end position="274"/>
    </location>
</feature>
<dbReference type="SMART" id="SM00054">
    <property type="entry name" value="EFh"/>
    <property type="match status" value="4"/>
</dbReference>
<feature type="domain" description="EF-hand" evidence="4">
    <location>
        <begin position="166"/>
        <end position="201"/>
    </location>
</feature>
<dbReference type="OrthoDB" id="26525at2759"/>
<dbReference type="OMA" id="LQPKEFR"/>
<dbReference type="Pfam" id="PF13499">
    <property type="entry name" value="EF-hand_7"/>
    <property type="match status" value="2"/>
</dbReference>
<evidence type="ECO:0000256" key="2">
    <source>
        <dbReference type="ARBA" id="ARBA00022837"/>
    </source>
</evidence>
<dbReference type="GO" id="GO:0016460">
    <property type="term" value="C:myosin II complex"/>
    <property type="evidence" value="ECO:0007669"/>
    <property type="project" value="TreeGrafter"/>
</dbReference>
<dbReference type="RefSeq" id="XP_016608273.1">
    <property type="nucleotide sequence ID" value="XM_016752803.1"/>
</dbReference>
<feature type="domain" description="EF-hand" evidence="4">
    <location>
        <begin position="203"/>
        <end position="238"/>
    </location>
</feature>
<dbReference type="InterPro" id="IPR011992">
    <property type="entry name" value="EF-hand-dom_pair"/>
</dbReference>
<evidence type="ECO:0000313" key="6">
    <source>
        <dbReference type="Proteomes" id="UP000053201"/>
    </source>
</evidence>
<dbReference type="eggNOG" id="KOG0028">
    <property type="taxonomic scope" value="Eukaryota"/>
</dbReference>
<keyword evidence="6" id="KW-1185">Reference proteome</keyword>
<protein>
    <recommendedName>
        <fullName evidence="4">EF-hand domain-containing protein</fullName>
    </recommendedName>
</protein>
<keyword evidence="1" id="KW-0677">Repeat</keyword>
<dbReference type="InParanoid" id="A0A0L0HHF5"/>
<dbReference type="SUPFAM" id="SSF47473">
    <property type="entry name" value="EF-hand"/>
    <property type="match status" value="1"/>
</dbReference>
<name>A0A0L0HHF5_SPIPD</name>
<dbReference type="InterPro" id="IPR018247">
    <property type="entry name" value="EF_Hand_1_Ca_BS"/>
</dbReference>
<dbReference type="PROSITE" id="PS50222">
    <property type="entry name" value="EF_HAND_2"/>
    <property type="match status" value="4"/>
</dbReference>
<dbReference type="AlphaFoldDB" id="A0A0L0HHF5"/>
<keyword evidence="2" id="KW-0106">Calcium</keyword>
<dbReference type="VEuPathDB" id="FungiDB:SPPG_04567"/>
<dbReference type="PANTHER" id="PTHR23048:SF59">
    <property type="entry name" value="EF-HAND SUPERFAMILY PROTEIN"/>
    <property type="match status" value="1"/>
</dbReference>
<evidence type="ECO:0000313" key="5">
    <source>
        <dbReference type="EMBL" id="KND00234.1"/>
    </source>
</evidence>
<evidence type="ECO:0000259" key="4">
    <source>
        <dbReference type="PROSITE" id="PS50222"/>
    </source>
</evidence>
<dbReference type="CDD" id="cd00051">
    <property type="entry name" value="EFh"/>
    <property type="match status" value="1"/>
</dbReference>
<proteinExistence type="predicted"/>